<sequence>MKILRLYTCFFCLVLPMVAKAQQTIFGMISGKYGTRIDAAEVRNLRTGEIIAAGKNGNFKINVELGDRLTCTAPGFLDTLVIVKNFQPLIITMNASGISLKTFTRKDYKTDSLALRVTYGRNMEFKLPPWYKVVNVFPPAVQLNNLQKVLSFKGNKRRFEFKKRLLDHEREAYLEETYNSPLVEQYSGFRGDTLEWFMHQYRPSYEFLQNATAYDLALFIKSSKEQFLDSLSRQKNPPDSVLRGGS</sequence>
<reference evidence="2 3" key="1">
    <citation type="submission" date="2017-10" db="EMBL/GenBank/DDBJ databases">
        <title>Paenichitinophaga pekingensis gen. nov., sp. nov., isolated from activated sludge.</title>
        <authorList>
            <person name="Jin D."/>
            <person name="Kong X."/>
            <person name="Deng Y."/>
            <person name="Bai Z."/>
        </authorList>
    </citation>
    <scope>NUCLEOTIDE SEQUENCE [LARGE SCALE GENOMIC DNA]</scope>
    <source>
        <strain evidence="2 3">13</strain>
    </source>
</reference>
<evidence type="ECO:0000313" key="2">
    <source>
        <dbReference type="EMBL" id="ATL47859.1"/>
    </source>
</evidence>
<keyword evidence="3" id="KW-1185">Reference proteome</keyword>
<name>A0A291QUZ9_9BACT</name>
<organism evidence="2 3">
    <name type="scientific">Chitinophaga caeni</name>
    <dbReference type="NCBI Taxonomy" id="2029983"/>
    <lineage>
        <taxon>Bacteria</taxon>
        <taxon>Pseudomonadati</taxon>
        <taxon>Bacteroidota</taxon>
        <taxon>Chitinophagia</taxon>
        <taxon>Chitinophagales</taxon>
        <taxon>Chitinophagaceae</taxon>
        <taxon>Chitinophaga</taxon>
    </lineage>
</organism>
<evidence type="ECO:0000256" key="1">
    <source>
        <dbReference type="SAM" id="SignalP"/>
    </source>
</evidence>
<evidence type="ECO:0000313" key="3">
    <source>
        <dbReference type="Proteomes" id="UP000220133"/>
    </source>
</evidence>
<evidence type="ECO:0008006" key="4">
    <source>
        <dbReference type="Google" id="ProtNLM"/>
    </source>
</evidence>
<accession>A0A291QUZ9</accession>
<dbReference type="KEGG" id="cbae:COR50_12185"/>
<proteinExistence type="predicted"/>
<feature type="chain" id="PRO_5012109585" description="DUF4369 domain-containing protein" evidence="1">
    <location>
        <begin position="22"/>
        <end position="246"/>
    </location>
</feature>
<protein>
    <recommendedName>
        <fullName evidence="4">DUF4369 domain-containing protein</fullName>
    </recommendedName>
</protein>
<dbReference type="AlphaFoldDB" id="A0A291QUZ9"/>
<keyword evidence="1" id="KW-0732">Signal</keyword>
<feature type="signal peptide" evidence="1">
    <location>
        <begin position="1"/>
        <end position="21"/>
    </location>
</feature>
<dbReference type="EMBL" id="CP023777">
    <property type="protein sequence ID" value="ATL47859.1"/>
    <property type="molecule type" value="Genomic_DNA"/>
</dbReference>
<gene>
    <name evidence="2" type="ORF">COR50_12185</name>
</gene>
<dbReference type="Proteomes" id="UP000220133">
    <property type="component" value="Chromosome"/>
</dbReference>